<gene>
    <name evidence="2" type="ORF">MCHLO_14049</name>
</gene>
<reference evidence="2" key="1">
    <citation type="submission" date="2014-09" db="EMBL/GenBank/DDBJ databases">
        <title>Genome sequence of the luminous mushroom Mycena chlorophos for searching fungal bioluminescence genes.</title>
        <authorList>
            <person name="Tanaka Y."/>
            <person name="Kasuga D."/>
            <person name="Oba Y."/>
            <person name="Hase S."/>
            <person name="Sato K."/>
            <person name="Oba Y."/>
            <person name="Sakakibara Y."/>
        </authorList>
    </citation>
    <scope>NUCLEOTIDE SEQUENCE</scope>
</reference>
<name>A0ABQ0M2J2_MYCCL</name>
<feature type="region of interest" description="Disordered" evidence="1">
    <location>
        <begin position="246"/>
        <end position="280"/>
    </location>
</feature>
<keyword evidence="3" id="KW-1185">Reference proteome</keyword>
<evidence type="ECO:0000313" key="3">
    <source>
        <dbReference type="Proteomes" id="UP000815677"/>
    </source>
</evidence>
<dbReference type="EMBL" id="DF849479">
    <property type="protein sequence ID" value="GAT57525.1"/>
    <property type="molecule type" value="Genomic_DNA"/>
</dbReference>
<accession>A0ABQ0M2J2</accession>
<feature type="region of interest" description="Disordered" evidence="1">
    <location>
        <begin position="421"/>
        <end position="443"/>
    </location>
</feature>
<feature type="compositionally biased region" description="Pro residues" evidence="1">
    <location>
        <begin position="251"/>
        <end position="272"/>
    </location>
</feature>
<organism evidence="2 3">
    <name type="scientific">Mycena chlorophos</name>
    <name type="common">Agaric fungus</name>
    <name type="synonym">Agaricus chlorophos</name>
    <dbReference type="NCBI Taxonomy" id="658473"/>
    <lineage>
        <taxon>Eukaryota</taxon>
        <taxon>Fungi</taxon>
        <taxon>Dikarya</taxon>
        <taxon>Basidiomycota</taxon>
        <taxon>Agaricomycotina</taxon>
        <taxon>Agaricomycetes</taxon>
        <taxon>Agaricomycetidae</taxon>
        <taxon>Agaricales</taxon>
        <taxon>Marasmiineae</taxon>
        <taxon>Mycenaceae</taxon>
        <taxon>Mycena</taxon>
    </lineage>
</organism>
<feature type="region of interest" description="Disordered" evidence="1">
    <location>
        <begin position="1"/>
        <end position="50"/>
    </location>
</feature>
<feature type="compositionally biased region" description="Basic and acidic residues" evidence="1">
    <location>
        <begin position="23"/>
        <end position="37"/>
    </location>
</feature>
<proteinExistence type="predicted"/>
<feature type="compositionally biased region" description="Basic residues" evidence="1">
    <location>
        <begin position="13"/>
        <end position="22"/>
    </location>
</feature>
<protein>
    <submittedName>
        <fullName evidence="2">Uncharacterized protein</fullName>
    </submittedName>
</protein>
<evidence type="ECO:0000256" key="1">
    <source>
        <dbReference type="SAM" id="MobiDB-lite"/>
    </source>
</evidence>
<dbReference type="Proteomes" id="UP000815677">
    <property type="component" value="Unassembled WGS sequence"/>
</dbReference>
<sequence length="560" mass="60069">MARATRSQDTTKSPKHISKKRKLGDDATDDHTDKFLRTDAPPLASTQPIDTDTAEKILHILESIDEQGLLDRVYEPPHSLRSLLQSPSSHSLATLKAAALRLRPLSAQPRLPLSGPAAQQQRFCDTALSLLEQASFPITATSLVPDDDDSERRLLTTKRYALVQRLPDGDYFTSVNLDQPAGAPESGTADLRDLPTGHADLVAVLPAPSVSTLPTNLPTLGSYRIPLSGAAATRFERFLALKEAAAAAANRPPPPAEKPQPAPPESPSAPDPIDPDLDGLRDILAPSEIDALTSVLGNLQIESSVQELLERNRRALRRLAQLQTRRLRLEDGKPVKEGDEEWDLAQNILSSLTLLASLRPRSSAHPTAPLIPPPDVVHTLMRTLPRNAVPGWHGTLTRPSGSDAKDKTPLALRGDQTVRVRPGVAAKPPPPPAPTPMELSTPGPGTPAAFATQYQSYYTPQLQPQQQQRYGTRGATTSLSAAQQHAYYQQQQQAGYGGSTTQIPYGTNWVQYSATPTHSAYGAAVATGSKAVANTVLMRNASNWGAGTAPALPAHLRTGG</sequence>
<feature type="compositionally biased region" description="Polar residues" evidence="1">
    <location>
        <begin position="1"/>
        <end position="11"/>
    </location>
</feature>
<evidence type="ECO:0000313" key="2">
    <source>
        <dbReference type="EMBL" id="GAT57525.1"/>
    </source>
</evidence>